<feature type="region of interest" description="Disordered" evidence="1">
    <location>
        <begin position="1"/>
        <end position="27"/>
    </location>
</feature>
<keyword evidence="4" id="KW-1185">Reference proteome</keyword>
<dbReference type="Proteomes" id="UP000691718">
    <property type="component" value="Unassembled WGS sequence"/>
</dbReference>
<protein>
    <submittedName>
        <fullName evidence="3">(apollo) hypothetical protein</fullName>
    </submittedName>
</protein>
<sequence length="458" mass="53387">MEVPVAEALPGKGKKRKRQPEKWKANKAKTDRSFYSKPIKHHQDALILKCCSVKKTVRKRPVKNTRKSRDFAIKYTIYAKSLKKAIPVCQKVFLNTLKITKYRVQFVMQNFFKSGRIPTEKRGGDHKKQKYAAQRQSVHGFLKSLKCVEAHYCRGLSQQRKYLPNELNVKKLFKLFKQVHPNSPVKPSYFRSIFNEDFYLGFGSPRTDVCSKCIELQEKLKNENDPSKKSRLMTEKRIHKLRAQAFFKLLKDKKEQMITFSFDCQKNLVLPKVPDQSCYYSRQLYLYNFTVVQGSSKDPLNENTTFAYIWTENEYAKGSNQIASAVYDRLNKTDLTHVTHVRLVADGCAGQNKNLIMISMCMRWILENRQIKQMELVFPVTGLSFMPPDRVFGNIEKSIRKMEVITSPEEYVDVISQHSTVTKLRDIPVLDWKTSIHSIVKTPAQIQFKISQCKRFII</sequence>
<proteinExistence type="predicted"/>
<accession>A0A8S3YC68</accession>
<dbReference type="AlphaFoldDB" id="A0A8S3YC68"/>
<dbReference type="PANTHER" id="PTHR10773:SF19">
    <property type="match status" value="1"/>
</dbReference>
<name>A0A8S3YC68_PARAO</name>
<reference evidence="3" key="1">
    <citation type="submission" date="2021-04" db="EMBL/GenBank/DDBJ databases">
        <authorList>
            <person name="Tunstrom K."/>
        </authorList>
    </citation>
    <scope>NUCLEOTIDE SEQUENCE</scope>
</reference>
<gene>
    <name evidence="3" type="ORF">PAPOLLO_LOCUS27209</name>
</gene>
<evidence type="ECO:0000313" key="4">
    <source>
        <dbReference type="Proteomes" id="UP000691718"/>
    </source>
</evidence>
<dbReference type="PANTHER" id="PTHR10773">
    <property type="entry name" value="DNA-DIRECTED RNA POLYMERASES I, II, AND III SUBUNIT RPABC2"/>
    <property type="match status" value="1"/>
</dbReference>
<evidence type="ECO:0000313" key="3">
    <source>
        <dbReference type="EMBL" id="CAG5057442.1"/>
    </source>
</evidence>
<dbReference type="EMBL" id="CAJQZP010001624">
    <property type="protein sequence ID" value="CAG5057442.1"/>
    <property type="molecule type" value="Genomic_DNA"/>
</dbReference>
<evidence type="ECO:0000256" key="1">
    <source>
        <dbReference type="SAM" id="MobiDB-lite"/>
    </source>
</evidence>
<dbReference type="OrthoDB" id="6779410at2759"/>
<comment type="caution">
    <text evidence="3">The sequence shown here is derived from an EMBL/GenBank/DDBJ whole genome shotgun (WGS) entry which is preliminary data.</text>
</comment>
<feature type="domain" description="DUF7869" evidence="2">
    <location>
        <begin position="303"/>
        <end position="445"/>
    </location>
</feature>
<evidence type="ECO:0000259" key="2">
    <source>
        <dbReference type="Pfam" id="PF25273"/>
    </source>
</evidence>
<dbReference type="Pfam" id="PF25273">
    <property type="entry name" value="DUF7869"/>
    <property type="match status" value="1"/>
</dbReference>
<dbReference type="InterPro" id="IPR057191">
    <property type="entry name" value="DUF7869"/>
</dbReference>
<organism evidence="3 4">
    <name type="scientific">Parnassius apollo</name>
    <name type="common">Apollo butterfly</name>
    <name type="synonym">Papilio apollo</name>
    <dbReference type="NCBI Taxonomy" id="110799"/>
    <lineage>
        <taxon>Eukaryota</taxon>
        <taxon>Metazoa</taxon>
        <taxon>Ecdysozoa</taxon>
        <taxon>Arthropoda</taxon>
        <taxon>Hexapoda</taxon>
        <taxon>Insecta</taxon>
        <taxon>Pterygota</taxon>
        <taxon>Neoptera</taxon>
        <taxon>Endopterygota</taxon>
        <taxon>Lepidoptera</taxon>
        <taxon>Glossata</taxon>
        <taxon>Ditrysia</taxon>
        <taxon>Papilionoidea</taxon>
        <taxon>Papilionidae</taxon>
        <taxon>Parnassiinae</taxon>
        <taxon>Parnassini</taxon>
        <taxon>Parnassius</taxon>
        <taxon>Parnassius</taxon>
    </lineage>
</organism>